<feature type="transmembrane region" description="Helical" evidence="2">
    <location>
        <begin position="142"/>
        <end position="167"/>
    </location>
</feature>
<proteinExistence type="predicted"/>
<evidence type="ECO:0000256" key="2">
    <source>
        <dbReference type="SAM" id="Phobius"/>
    </source>
</evidence>
<gene>
    <name evidence="3" type="ORF">GCM10009784_04490</name>
</gene>
<feature type="compositionally biased region" description="Basic and acidic residues" evidence="1">
    <location>
        <begin position="377"/>
        <end position="388"/>
    </location>
</feature>
<feature type="region of interest" description="Disordered" evidence="1">
    <location>
        <begin position="184"/>
        <end position="221"/>
    </location>
</feature>
<dbReference type="RefSeq" id="WP_346027319.1">
    <property type="nucleotide sequence ID" value="NZ_BAAAON010000001.1"/>
</dbReference>
<accession>A0ABP5MDZ4</accession>
<feature type="transmembrane region" description="Helical" evidence="2">
    <location>
        <begin position="114"/>
        <end position="136"/>
    </location>
</feature>
<feature type="region of interest" description="Disordered" evidence="1">
    <location>
        <begin position="237"/>
        <end position="400"/>
    </location>
</feature>
<feature type="transmembrane region" description="Helical" evidence="2">
    <location>
        <begin position="78"/>
        <end position="102"/>
    </location>
</feature>
<dbReference type="Proteomes" id="UP001500974">
    <property type="component" value="Unassembled WGS sequence"/>
</dbReference>
<dbReference type="EMBL" id="BAAAON010000001">
    <property type="protein sequence ID" value="GAA2172761.1"/>
    <property type="molecule type" value="Genomic_DNA"/>
</dbReference>
<protein>
    <submittedName>
        <fullName evidence="3">Uncharacterized protein</fullName>
    </submittedName>
</protein>
<comment type="caution">
    <text evidence="3">The sequence shown here is derived from an EMBL/GenBank/DDBJ whole genome shotgun (WGS) entry which is preliminary data.</text>
</comment>
<feature type="compositionally biased region" description="Low complexity" evidence="1">
    <location>
        <begin position="319"/>
        <end position="354"/>
    </location>
</feature>
<sequence>MTEQRQYDGGADTAHSSPVQQSGRSETPADVSPSAGPTEHGPEAVAGPFTLRETVIGVSVLVMFVGTILPFVDGVNLWRTFSLFFLGIGILLPVAALALLVARRQGSKRLRVGSLSVDQFASVAAAFAAAFFFLQTVTTFEIGALIALLGSVGFLVATVGGLHIGLFRPDFAGRPSSSAHPIAREALPAKQRPPKPVPAEKVSGWHSPSSSGESTASGPSSAGYSAGYAVAGYAAGQGSGAAQSPSVQEPSGQEPSAQQDPVQDSARQTAGSAAHAETSAAASPEATEPAAQSGAAPAPAVPADSGAEDLATSAATAPSGTHAESAGTAGSAASSALAASVAPTESAAPAATAAQPRVEGTTPDRTAAHPVAQRSNDTGDEHSSHPRTESISATRDADEDEPMLEAFWFAVGTPRSVVDEQTGAPLFVLQPGDWEVGIEDRGHEFLVQDKRTGRVGVMRDLRNIERAPTEG</sequence>
<feature type="transmembrane region" description="Helical" evidence="2">
    <location>
        <begin position="54"/>
        <end position="72"/>
    </location>
</feature>
<feature type="region of interest" description="Disordered" evidence="1">
    <location>
        <begin position="1"/>
        <end position="43"/>
    </location>
</feature>
<organism evidence="3 4">
    <name type="scientific">Arthrobacter parietis</name>
    <dbReference type="NCBI Taxonomy" id="271434"/>
    <lineage>
        <taxon>Bacteria</taxon>
        <taxon>Bacillati</taxon>
        <taxon>Actinomycetota</taxon>
        <taxon>Actinomycetes</taxon>
        <taxon>Micrococcales</taxon>
        <taxon>Micrococcaceae</taxon>
        <taxon>Arthrobacter</taxon>
    </lineage>
</organism>
<feature type="compositionally biased region" description="Low complexity" evidence="1">
    <location>
        <begin position="237"/>
        <end position="248"/>
    </location>
</feature>
<feature type="compositionally biased region" description="Polar residues" evidence="1">
    <location>
        <begin position="249"/>
        <end position="268"/>
    </location>
</feature>
<evidence type="ECO:0000313" key="4">
    <source>
        <dbReference type="Proteomes" id="UP001500974"/>
    </source>
</evidence>
<keyword evidence="2" id="KW-0472">Membrane</keyword>
<keyword evidence="2" id="KW-1133">Transmembrane helix</keyword>
<name>A0ABP5MDZ4_9MICC</name>
<keyword evidence="4" id="KW-1185">Reference proteome</keyword>
<feature type="compositionally biased region" description="Low complexity" evidence="1">
    <location>
        <begin position="204"/>
        <end position="221"/>
    </location>
</feature>
<keyword evidence="2" id="KW-0812">Transmembrane</keyword>
<evidence type="ECO:0000313" key="3">
    <source>
        <dbReference type="EMBL" id="GAA2172761.1"/>
    </source>
</evidence>
<feature type="compositionally biased region" description="Low complexity" evidence="1">
    <location>
        <begin position="269"/>
        <end position="303"/>
    </location>
</feature>
<reference evidence="4" key="1">
    <citation type="journal article" date="2019" name="Int. J. Syst. Evol. Microbiol.">
        <title>The Global Catalogue of Microorganisms (GCM) 10K type strain sequencing project: providing services to taxonomists for standard genome sequencing and annotation.</title>
        <authorList>
            <consortium name="The Broad Institute Genomics Platform"/>
            <consortium name="The Broad Institute Genome Sequencing Center for Infectious Disease"/>
            <person name="Wu L."/>
            <person name="Ma J."/>
        </authorList>
    </citation>
    <scope>NUCLEOTIDE SEQUENCE [LARGE SCALE GENOMIC DNA]</scope>
    <source>
        <strain evidence="4">JCM 14917</strain>
    </source>
</reference>
<feature type="compositionally biased region" description="Polar residues" evidence="1">
    <location>
        <begin position="14"/>
        <end position="25"/>
    </location>
</feature>
<evidence type="ECO:0000256" key="1">
    <source>
        <dbReference type="SAM" id="MobiDB-lite"/>
    </source>
</evidence>